<dbReference type="EMBL" id="JEMT01023907">
    <property type="protein sequence ID" value="EXX63536.1"/>
    <property type="molecule type" value="Genomic_DNA"/>
</dbReference>
<organism evidence="1 2">
    <name type="scientific">Rhizophagus irregularis (strain DAOM 197198w)</name>
    <name type="common">Glomus intraradices</name>
    <dbReference type="NCBI Taxonomy" id="1432141"/>
    <lineage>
        <taxon>Eukaryota</taxon>
        <taxon>Fungi</taxon>
        <taxon>Fungi incertae sedis</taxon>
        <taxon>Mucoromycota</taxon>
        <taxon>Glomeromycotina</taxon>
        <taxon>Glomeromycetes</taxon>
        <taxon>Glomerales</taxon>
        <taxon>Glomeraceae</taxon>
        <taxon>Rhizophagus</taxon>
    </lineage>
</organism>
<dbReference type="AlphaFoldDB" id="A0A015KUB1"/>
<reference evidence="1 2" key="1">
    <citation type="submission" date="2014-02" db="EMBL/GenBank/DDBJ databases">
        <title>Single nucleus genome sequencing reveals high similarity among nuclei of an endomycorrhizal fungus.</title>
        <authorList>
            <person name="Lin K."/>
            <person name="Geurts R."/>
            <person name="Zhang Z."/>
            <person name="Limpens E."/>
            <person name="Saunders D.G."/>
            <person name="Mu D."/>
            <person name="Pang E."/>
            <person name="Cao H."/>
            <person name="Cha H."/>
            <person name="Lin T."/>
            <person name="Zhou Q."/>
            <person name="Shang Y."/>
            <person name="Li Y."/>
            <person name="Ivanov S."/>
            <person name="Sharma T."/>
            <person name="Velzen R.V."/>
            <person name="Ruijter N.D."/>
            <person name="Aanen D.K."/>
            <person name="Win J."/>
            <person name="Kamoun S."/>
            <person name="Bisseling T."/>
            <person name="Huang S."/>
        </authorList>
    </citation>
    <scope>NUCLEOTIDE SEQUENCE [LARGE SCALE GENOMIC DNA]</scope>
    <source>
        <strain evidence="2">DAOM197198w</strain>
    </source>
</reference>
<dbReference type="STRING" id="1432141.A0A015KUB1"/>
<keyword evidence="2" id="KW-1185">Reference proteome</keyword>
<name>A0A015KUB1_RHIIW</name>
<protein>
    <recommendedName>
        <fullName evidence="3">F-box domain-containing protein</fullName>
    </recommendedName>
</protein>
<dbReference type="HOGENOM" id="CLU_028913_1_0_1"/>
<gene>
    <name evidence="1" type="ORF">RirG_151450</name>
</gene>
<evidence type="ECO:0000313" key="2">
    <source>
        <dbReference type="Proteomes" id="UP000022910"/>
    </source>
</evidence>
<dbReference type="Proteomes" id="UP000022910">
    <property type="component" value="Unassembled WGS sequence"/>
</dbReference>
<proteinExistence type="predicted"/>
<comment type="caution">
    <text evidence="1">The sequence shown here is derived from an EMBL/GenBank/DDBJ whole genome shotgun (WGS) entry which is preliminary data.</text>
</comment>
<dbReference type="OrthoDB" id="2337568at2759"/>
<sequence length="490" mass="58631">MFRLNRDVLYLIFQEIKDDKKTLYSCLSVNKTWCEMIIPILWNNPWKYINKNCEHRKKKLLLNIIISHLSNEIKNNLKDQGIDFLTTNSYQKPLLFNYINLCKHLNLEEIHKLINSIHEQSKTFIIKNQLFELFINENTKFTHLYLPYQFEHQIHLIPKSETCFSDIEFFCCSASINDNVIIGLKEICKLIKELKLFIEVHNNNYGIIELINNQNNLSSISFLINYTEYSRTYGYTRAHESFCKKLEDSLINHANTIQYFKTTKEPITNIISKFVNLKELELDCSYYYEWNCLENLSLPFLRILKASRVPIKILTSLIENTSGKLNEIKIDYIFHDEINNERIIQTIYNNCPNLKYLKLVLRNINILEFEKLLINCQYLEGLFILINNIEDEFNLEKLFEILTNSSPIGLFKFKFSIYSDTIFKLETLKLFFDNWEGRHPMLLQFNKIGYIEEYTNLIEIYKSKKIVKNFDNLFYGHIYEDFEWVCKRVN</sequence>
<accession>A0A015KUB1</accession>
<evidence type="ECO:0000313" key="1">
    <source>
        <dbReference type="EMBL" id="EXX63536.1"/>
    </source>
</evidence>
<evidence type="ECO:0008006" key="3">
    <source>
        <dbReference type="Google" id="ProtNLM"/>
    </source>
</evidence>